<name>A0A087TCH7_STEMI</name>
<dbReference type="Proteomes" id="UP000054359">
    <property type="component" value="Unassembled WGS sequence"/>
</dbReference>
<gene>
    <name evidence="2" type="ORF">X975_23411</name>
</gene>
<evidence type="ECO:0000313" key="3">
    <source>
        <dbReference type="Proteomes" id="UP000054359"/>
    </source>
</evidence>
<sequence length="293" mass="32130">MGINVFSYPRLPGSRSSLSKTSLSLKMGLNSQDQSLSWGSIDSQKSSPLSAPVCSNRLEYPPPKMGISRVDKSLLLTDSKSLGFSSHLAIPSMKSDLKTGICSYCRSQNSSKDVHTDSNISSQQDLSFTSSHKNSRSENTRSKSASKERLSGSKVSDELVYSTEEKCKKLKLQNCDEDDKDIKLKNQTNCVSNNISSSYMCKGSNSNPMRENASVPNSPKDTITYSKESINSQSVPNTVSFFDPSSPKLIDDTPSEGELPVTNFSSEDKSIFSDHNKFSDDLSHVYRNVTGIP</sequence>
<keyword evidence="3" id="KW-1185">Reference proteome</keyword>
<accession>A0A087TCH7</accession>
<feature type="compositionally biased region" description="Basic and acidic residues" evidence="1">
    <location>
        <begin position="135"/>
        <end position="155"/>
    </location>
</feature>
<dbReference type="AlphaFoldDB" id="A0A087TCH7"/>
<protein>
    <submittedName>
        <fullName evidence="2">Uncharacterized protein</fullName>
    </submittedName>
</protein>
<feature type="non-terminal residue" evidence="2">
    <location>
        <position position="293"/>
    </location>
</feature>
<evidence type="ECO:0000256" key="1">
    <source>
        <dbReference type="SAM" id="MobiDB-lite"/>
    </source>
</evidence>
<proteinExistence type="predicted"/>
<feature type="compositionally biased region" description="Polar residues" evidence="1">
    <location>
        <begin position="110"/>
        <end position="132"/>
    </location>
</feature>
<reference evidence="2 3" key="1">
    <citation type="submission" date="2013-11" db="EMBL/GenBank/DDBJ databases">
        <title>Genome sequencing of Stegodyphus mimosarum.</title>
        <authorList>
            <person name="Bechsgaard J."/>
        </authorList>
    </citation>
    <scope>NUCLEOTIDE SEQUENCE [LARGE SCALE GENOMIC DNA]</scope>
</reference>
<feature type="region of interest" description="Disordered" evidence="1">
    <location>
        <begin position="110"/>
        <end position="155"/>
    </location>
</feature>
<organism evidence="2 3">
    <name type="scientific">Stegodyphus mimosarum</name>
    <name type="common">African social velvet spider</name>
    <dbReference type="NCBI Taxonomy" id="407821"/>
    <lineage>
        <taxon>Eukaryota</taxon>
        <taxon>Metazoa</taxon>
        <taxon>Ecdysozoa</taxon>
        <taxon>Arthropoda</taxon>
        <taxon>Chelicerata</taxon>
        <taxon>Arachnida</taxon>
        <taxon>Araneae</taxon>
        <taxon>Araneomorphae</taxon>
        <taxon>Entelegynae</taxon>
        <taxon>Eresoidea</taxon>
        <taxon>Eresidae</taxon>
        <taxon>Stegodyphus</taxon>
    </lineage>
</organism>
<evidence type="ECO:0000313" key="2">
    <source>
        <dbReference type="EMBL" id="KFM62816.1"/>
    </source>
</evidence>
<dbReference type="EMBL" id="KK114580">
    <property type="protein sequence ID" value="KFM62816.1"/>
    <property type="molecule type" value="Genomic_DNA"/>
</dbReference>
<dbReference type="OrthoDB" id="6431996at2759"/>